<reference evidence="4 5" key="1">
    <citation type="journal article" date="2021" name="Sci. Rep.">
        <title>The genome of the diatom Chaetoceros tenuissimus carries an ancient integrated fragment of an extant virus.</title>
        <authorList>
            <person name="Hongo Y."/>
            <person name="Kimura K."/>
            <person name="Takaki Y."/>
            <person name="Yoshida Y."/>
            <person name="Baba S."/>
            <person name="Kobayashi G."/>
            <person name="Nagasaki K."/>
            <person name="Hano T."/>
            <person name="Tomaru Y."/>
        </authorList>
    </citation>
    <scope>NUCLEOTIDE SEQUENCE [LARGE SCALE GENOMIC DNA]</scope>
    <source>
        <strain evidence="4 5">NIES-3715</strain>
    </source>
</reference>
<dbReference type="GO" id="GO:0060090">
    <property type="term" value="F:molecular adaptor activity"/>
    <property type="evidence" value="ECO:0007669"/>
    <property type="project" value="TreeGrafter"/>
</dbReference>
<dbReference type="PROSITE" id="PS50005">
    <property type="entry name" value="TPR"/>
    <property type="match status" value="2"/>
</dbReference>
<dbReference type="SMART" id="SM00028">
    <property type="entry name" value="TPR"/>
    <property type="match status" value="3"/>
</dbReference>
<keyword evidence="2 3" id="KW-0802">TPR repeat</keyword>
<evidence type="ECO:0000256" key="2">
    <source>
        <dbReference type="ARBA" id="ARBA00022803"/>
    </source>
</evidence>
<dbReference type="GO" id="GO:0006620">
    <property type="term" value="P:post-translational protein targeting to endoplasmic reticulum membrane"/>
    <property type="evidence" value="ECO:0007669"/>
    <property type="project" value="TreeGrafter"/>
</dbReference>
<keyword evidence="1" id="KW-0677">Repeat</keyword>
<evidence type="ECO:0000256" key="1">
    <source>
        <dbReference type="ARBA" id="ARBA00022737"/>
    </source>
</evidence>
<dbReference type="GO" id="GO:0072380">
    <property type="term" value="C:TRC complex"/>
    <property type="evidence" value="ECO:0007669"/>
    <property type="project" value="TreeGrafter"/>
</dbReference>
<keyword evidence="5" id="KW-1185">Reference proteome</keyword>
<dbReference type="InterPro" id="IPR011990">
    <property type="entry name" value="TPR-like_helical_dom_sf"/>
</dbReference>
<feature type="repeat" description="TPR" evidence="3">
    <location>
        <begin position="13"/>
        <end position="46"/>
    </location>
</feature>
<name>A0AAD3CNX8_9STRA</name>
<evidence type="ECO:0000313" key="4">
    <source>
        <dbReference type="EMBL" id="GFH49451.1"/>
    </source>
</evidence>
<comment type="caution">
    <text evidence="4">The sequence shown here is derived from an EMBL/GenBank/DDBJ whole genome shotgun (WGS) entry which is preliminary data.</text>
</comment>
<dbReference type="Proteomes" id="UP001054902">
    <property type="component" value="Unassembled WGS sequence"/>
</dbReference>
<protein>
    <submittedName>
        <fullName evidence="4">Uncharacterized protein</fullName>
    </submittedName>
</protein>
<dbReference type="EMBL" id="BLLK01000038">
    <property type="protein sequence ID" value="GFH49451.1"/>
    <property type="molecule type" value="Genomic_DNA"/>
</dbReference>
<dbReference type="PANTHER" id="PTHR45831">
    <property type="entry name" value="LD24721P"/>
    <property type="match status" value="1"/>
</dbReference>
<dbReference type="InterPro" id="IPR047150">
    <property type="entry name" value="SGT"/>
</dbReference>
<gene>
    <name evidence="4" type="ORF">CTEN210_05927</name>
</gene>
<dbReference type="Pfam" id="PF13181">
    <property type="entry name" value="TPR_8"/>
    <property type="match status" value="1"/>
</dbReference>
<dbReference type="SUPFAM" id="SSF48452">
    <property type="entry name" value="TPR-like"/>
    <property type="match status" value="1"/>
</dbReference>
<sequence length="766" mass="86893">MSSHSTPDSSTEAEDLRLQGNDAFKTQDYERAYELYQKSVSLRPDAKAYSNLAATLCKLGKYEEAATAAKRSTVVDSQWAKGWWRRAVVADLLKQTGSALDFYKRAVDLDPSNKAFKTALAKLRKRCQLETSTKGGSTVYATKQGSQLKKKDNPGQNAYEKVLQMYPSVSHYGCTAKYHLATQNIIQTAPMSQHYIFHGMSQLLGGMRNSIADLCLAVLPDARRRAMELAMSIQSARTEAEKETSLMNFQRVLGGVPTMMNSNGSALEEMTSGFSHVGGRYFYFHEFDTPECMEGTSFGRASNLNLQLTAMIQPIDAYLSNVLKIFGPDLKCSKSIFDASKTYFANISGGQMKYPHEANNVEKEYTPEECVAYVKEMLCKGHTWDDGVRVYCALQFKGSLLYNASFRCLPMAMADAYKALQWAIDFINAMDEEFQVTKEKSYSEKGSSFRETFRIGVLLSHFDLHEQLRGHEMNGPYPMQKSIDMCLDMIEMANNIRREGYATNAAQEIAYVRKPLSVAHSCIGRMLMEVYFNFCEKDWKQIYYHHGFMSEMDADVDALDIVAEHYRIAAEEEIDDAPDKAVFWWTYAAYKLQTRQDTLFSLGSLRDAMKNAVKYERLRDTEIYGVKTRKEYGTNEPMVMKILEHYQKEEDSFILPQVKLVGEGGKKHGLLVEIDGEIIFSLETAMEEFLNFLNNDRNPLSHLEGVTNNLETEQNHGRARDNVPSLETLCIRSLHKAGYEYAKGETDAAVIIYKANEMNEKKDNED</sequence>
<organism evidence="4 5">
    <name type="scientific">Chaetoceros tenuissimus</name>
    <dbReference type="NCBI Taxonomy" id="426638"/>
    <lineage>
        <taxon>Eukaryota</taxon>
        <taxon>Sar</taxon>
        <taxon>Stramenopiles</taxon>
        <taxon>Ochrophyta</taxon>
        <taxon>Bacillariophyta</taxon>
        <taxon>Coscinodiscophyceae</taxon>
        <taxon>Chaetocerotophycidae</taxon>
        <taxon>Chaetocerotales</taxon>
        <taxon>Chaetocerotaceae</taxon>
        <taxon>Chaetoceros</taxon>
    </lineage>
</organism>
<dbReference type="Gene3D" id="1.25.40.10">
    <property type="entry name" value="Tetratricopeptide repeat domain"/>
    <property type="match status" value="1"/>
</dbReference>
<proteinExistence type="predicted"/>
<dbReference type="PANTHER" id="PTHR45831:SF2">
    <property type="entry name" value="LD24721P"/>
    <property type="match status" value="1"/>
</dbReference>
<evidence type="ECO:0000313" key="5">
    <source>
        <dbReference type="Proteomes" id="UP001054902"/>
    </source>
</evidence>
<dbReference type="InterPro" id="IPR019734">
    <property type="entry name" value="TPR_rpt"/>
</dbReference>
<feature type="repeat" description="TPR" evidence="3">
    <location>
        <begin position="80"/>
        <end position="113"/>
    </location>
</feature>
<dbReference type="AlphaFoldDB" id="A0AAD3CNX8"/>
<accession>A0AAD3CNX8</accession>
<dbReference type="GO" id="GO:0016020">
    <property type="term" value="C:membrane"/>
    <property type="evidence" value="ECO:0007669"/>
    <property type="project" value="TreeGrafter"/>
</dbReference>
<evidence type="ECO:0000256" key="3">
    <source>
        <dbReference type="PROSITE-ProRule" id="PRU00339"/>
    </source>
</evidence>